<dbReference type="CDD" id="cd13442">
    <property type="entry name" value="CDI_toxin_Bp1026b-like"/>
    <property type="match status" value="1"/>
</dbReference>
<organism evidence="3 4">
    <name type="scientific">Humibacillus xanthopallidus</name>
    <dbReference type="NCBI Taxonomy" id="412689"/>
    <lineage>
        <taxon>Bacteria</taxon>
        <taxon>Bacillati</taxon>
        <taxon>Actinomycetota</taxon>
        <taxon>Actinomycetes</taxon>
        <taxon>Micrococcales</taxon>
        <taxon>Intrasporangiaceae</taxon>
        <taxon>Humibacillus</taxon>
    </lineage>
</organism>
<evidence type="ECO:0000256" key="1">
    <source>
        <dbReference type="SAM" id="MobiDB-lite"/>
    </source>
</evidence>
<evidence type="ECO:0000259" key="2">
    <source>
        <dbReference type="Pfam" id="PF18451"/>
    </source>
</evidence>
<dbReference type="OrthoDB" id="4846886at2"/>
<dbReference type="InterPro" id="IPR040559">
    <property type="entry name" value="CdiA_C"/>
</dbReference>
<dbReference type="InterPro" id="IPR033806">
    <property type="entry name" value="CDI_toxin_Bp1026b-like"/>
</dbReference>
<sequence length="922" mass="96760">MTRGHASGAGGSTSGAGALPTPPGDATTLRGAAMRLRRAAQAARGTGSLRGRLATVLPQVWSGAAAEAAVTESTELVRRSTSALERLPAAARALERYASALEHGQDAVRLLQREWDHTTEEHNRTVAAVRLRAGVDLDAVPLLARLTEEQQGARARLSHRHAELVAELDRAGLRAAATLASLNDEGLPRSLDPRPMSLRDRLIHGQQLATGAARASDTRASAVAGATVLRRLLARGAGSVTVVEVGDLVRTLQPHSGDPVYAQALVEEIGVDGVNRLVVLLGDASGSSGLDLTRQAVGALGVVLLTAVAPPSSSTRDARTARQVESAAALLRDDLVAALAEVVGGGATRSRATGYWAVGQLVVGARQSGWSEPLPTALLARLAAGAASAEIGEARDDDAQRAHGSSFDTGGHRFASLFDDPDVTGDALHTFLAEIDDDTAGVTDLLSTPVEGHGLTNSRGGRLVLAEALTRRWVSYEASTTATHSDLSLATDADLIRLMAVAGGSSEPAAVLRARVMSEVGRLDAFAQREHSTTAVYEHSTAGLESAAVTWVIAMPDAIDLLLRGTDVEVDAWSVKVGEGHQPLLRPDELSRLVGAFAVGADTTRAGKATAAGYRRLIESELGRAGLPGAAAQASVATGPALDRLTRRIGYFEQSASAALVTVARRQDAANLSMWRTLAEAKALAIAWRQGPKGLGSALATLLSGGTNRTAEDDLAISLIRSDVELEQTSVDEQRTASLASSLDALRPEAARAALPTGALLVAGARRAPAVATSDQLVGLRRKEQLDALALVLEDGSTSKHQARTLRASSPEAHELYTAERLRRAGFTVEFLPRADDAKSPDALVGGESWEFKAPFGGGSSTITQAVRYARDQSPRIIVDLARSPHPVEEAVRQVDAALRRYDRIDVVLLLTRDGEIVERRP</sequence>
<dbReference type="Proteomes" id="UP000316747">
    <property type="component" value="Unassembled WGS sequence"/>
</dbReference>
<feature type="domain" description="tRNA nuclease CdiA C-terminal" evidence="2">
    <location>
        <begin position="839"/>
        <end position="917"/>
    </location>
</feature>
<keyword evidence="4" id="KW-1185">Reference proteome</keyword>
<protein>
    <recommendedName>
        <fullName evidence="2">tRNA nuclease CdiA C-terminal domain-containing protein</fullName>
    </recommendedName>
</protein>
<gene>
    <name evidence="3" type="ORF">FBY41_3961</name>
</gene>
<evidence type="ECO:0000313" key="3">
    <source>
        <dbReference type="EMBL" id="TQM58590.1"/>
    </source>
</evidence>
<reference evidence="3 4" key="1">
    <citation type="submission" date="2019-06" db="EMBL/GenBank/DDBJ databases">
        <title>Genome sequencing of plant associated microbes to promote plant fitness in Sorghum bicolor and Oryza sativa.</title>
        <authorList>
            <person name="Coleman-Derr D."/>
        </authorList>
    </citation>
    <scope>NUCLEOTIDE SEQUENCE [LARGE SCALE GENOMIC DNA]</scope>
    <source>
        <strain evidence="3 4">KV-663</strain>
    </source>
</reference>
<dbReference type="Pfam" id="PF18451">
    <property type="entry name" value="CdiA_C"/>
    <property type="match status" value="1"/>
</dbReference>
<feature type="region of interest" description="Disordered" evidence="1">
    <location>
        <begin position="1"/>
        <end position="26"/>
    </location>
</feature>
<name>A0A543HJY4_9MICO</name>
<dbReference type="Gene3D" id="3.40.1350.120">
    <property type="match status" value="1"/>
</dbReference>
<dbReference type="GO" id="GO:0004549">
    <property type="term" value="F:tRNA-specific ribonuclease activity"/>
    <property type="evidence" value="ECO:0007669"/>
    <property type="project" value="InterPro"/>
</dbReference>
<dbReference type="AlphaFoldDB" id="A0A543HJY4"/>
<comment type="caution">
    <text evidence="3">The sequence shown here is derived from an EMBL/GenBank/DDBJ whole genome shotgun (WGS) entry which is preliminary data.</text>
</comment>
<proteinExistence type="predicted"/>
<dbReference type="RefSeq" id="WP_141846126.1">
    <property type="nucleotide sequence ID" value="NZ_VFPM01000003.1"/>
</dbReference>
<accession>A0A543HJY4</accession>
<dbReference type="EMBL" id="VFPM01000003">
    <property type="protein sequence ID" value="TQM58590.1"/>
    <property type="molecule type" value="Genomic_DNA"/>
</dbReference>
<evidence type="ECO:0000313" key="4">
    <source>
        <dbReference type="Proteomes" id="UP000316747"/>
    </source>
</evidence>